<evidence type="ECO:0000313" key="3">
    <source>
        <dbReference type="Proteomes" id="UP000831768"/>
    </source>
</evidence>
<proteinExistence type="predicted"/>
<organism evidence="2 3">
    <name type="scientific">Halocatena salina</name>
    <dbReference type="NCBI Taxonomy" id="2934340"/>
    <lineage>
        <taxon>Archaea</taxon>
        <taxon>Methanobacteriati</taxon>
        <taxon>Methanobacteriota</taxon>
        <taxon>Stenosarchaea group</taxon>
        <taxon>Halobacteria</taxon>
        <taxon>Halobacteriales</taxon>
        <taxon>Natronomonadaceae</taxon>
        <taxon>Halocatena</taxon>
    </lineage>
</organism>
<feature type="domain" description="HVO-0234-like beta-propeller" evidence="1">
    <location>
        <begin position="3"/>
        <end position="281"/>
    </location>
</feature>
<dbReference type="KEGG" id="haad:MW046_09520"/>
<dbReference type="InterPro" id="IPR056505">
    <property type="entry name" value="Beta-prop_HVO_0234"/>
</dbReference>
<keyword evidence="3" id="KW-1185">Reference proteome</keyword>
<dbReference type="RefSeq" id="WP_247992872.1">
    <property type="nucleotide sequence ID" value="NZ_CP096019.1"/>
</dbReference>
<evidence type="ECO:0000313" key="2">
    <source>
        <dbReference type="EMBL" id="UPM42197.1"/>
    </source>
</evidence>
<accession>A0A8U0A2I2</accession>
<dbReference type="GeneID" id="71928285"/>
<dbReference type="Proteomes" id="UP000831768">
    <property type="component" value="Chromosome"/>
</dbReference>
<evidence type="ECO:0000259" key="1">
    <source>
        <dbReference type="Pfam" id="PF23366"/>
    </source>
</evidence>
<dbReference type="Pfam" id="PF23366">
    <property type="entry name" value="Beta-prop_HVO_0234"/>
    <property type="match status" value="1"/>
</dbReference>
<name>A0A8U0A2I2_9EURY</name>
<dbReference type="EMBL" id="CP096019">
    <property type="protein sequence ID" value="UPM42197.1"/>
    <property type="molecule type" value="Genomic_DNA"/>
</dbReference>
<dbReference type="AlphaFoldDB" id="A0A8U0A2I2"/>
<gene>
    <name evidence="2" type="ORF">MW046_09520</name>
</gene>
<sequence>MSSIEEKRVYDASTGKTDAFVATGIGIAHVECSGGLVGGFELVHRCTGGDIATSGGQIAVGTDADVLIWRDEEFVSTGFGSKTGNTAQQAPRQCPPTAVGFHDGLVAASSARIARYTEGTWHDLRVRGTEHDVPAVSAFADQLVATDVGVYRIEGKTLSPAGLETVRDVSVTGTPLAGTTTGLYRLENGWKLVFEKPVHCVASDGVRIHVGTDDGLFVRSRRTGSNEQWERAAIPTTERIADIAYGESTYAVTVDGTFLVESEGEWRARSIGLPDVCGLVVP</sequence>
<reference evidence="2" key="1">
    <citation type="submission" date="2022-04" db="EMBL/GenBank/DDBJ databases">
        <title>Halocatena sp. nov., isolated from a salt lake.</title>
        <authorList>
            <person name="Cui H.-L."/>
        </authorList>
    </citation>
    <scope>NUCLEOTIDE SEQUENCE</scope>
    <source>
        <strain evidence="2">AD-1</strain>
    </source>
</reference>
<protein>
    <recommendedName>
        <fullName evidence="1">HVO-0234-like beta-propeller domain-containing protein</fullName>
    </recommendedName>
</protein>